<evidence type="ECO:0000313" key="1">
    <source>
        <dbReference type="EMBL" id="CAK0806362.1"/>
    </source>
</evidence>
<proteinExistence type="predicted"/>
<keyword evidence="2" id="KW-1185">Reference proteome</keyword>
<evidence type="ECO:0000313" key="2">
    <source>
        <dbReference type="Proteomes" id="UP001189429"/>
    </source>
</evidence>
<comment type="caution">
    <text evidence="1">The sequence shown here is derived from an EMBL/GenBank/DDBJ whole genome shotgun (WGS) entry which is preliminary data.</text>
</comment>
<sequence>MHGSRDLFESVPAVLIIMNQCGLATGLYLNNKKTVIVFMASYSEQYIRDRFDELGVDLASIQVRVNGKYLGIYLGRGGDELSWQDPRIKYVRRVRELRGLGMSFVENILCSKTLAVPVTQFVGQFFEPPPALFRLEDECLQLLVNGPRHAVPRAVFLDLENIGIKVKESCLYQLNQVMSFLDGIPEIPEDPEKK</sequence>
<reference evidence="1" key="1">
    <citation type="submission" date="2023-10" db="EMBL/GenBank/DDBJ databases">
        <authorList>
            <person name="Chen Y."/>
            <person name="Shah S."/>
            <person name="Dougan E. K."/>
            <person name="Thang M."/>
            <person name="Chan C."/>
        </authorList>
    </citation>
    <scope>NUCLEOTIDE SEQUENCE [LARGE SCALE GENOMIC DNA]</scope>
</reference>
<protein>
    <submittedName>
        <fullName evidence="1">Uncharacterized protein</fullName>
    </submittedName>
</protein>
<dbReference type="EMBL" id="CAUYUJ010003692">
    <property type="protein sequence ID" value="CAK0806362.1"/>
    <property type="molecule type" value="Genomic_DNA"/>
</dbReference>
<feature type="non-terminal residue" evidence="1">
    <location>
        <position position="194"/>
    </location>
</feature>
<dbReference type="Proteomes" id="UP001189429">
    <property type="component" value="Unassembled WGS sequence"/>
</dbReference>
<organism evidence="1 2">
    <name type="scientific">Prorocentrum cordatum</name>
    <dbReference type="NCBI Taxonomy" id="2364126"/>
    <lineage>
        <taxon>Eukaryota</taxon>
        <taxon>Sar</taxon>
        <taxon>Alveolata</taxon>
        <taxon>Dinophyceae</taxon>
        <taxon>Prorocentrales</taxon>
        <taxon>Prorocentraceae</taxon>
        <taxon>Prorocentrum</taxon>
    </lineage>
</organism>
<accession>A0ABN9QN32</accession>
<gene>
    <name evidence="1" type="ORF">PCOR1329_LOCUS12602</name>
</gene>
<name>A0ABN9QN32_9DINO</name>